<dbReference type="EMBL" id="CP111014">
    <property type="protein sequence ID" value="WAQ98117.1"/>
    <property type="molecule type" value="Genomic_DNA"/>
</dbReference>
<sequence length="39" mass="4529">MFTFASKGNIDVMGSFELFAFWKQWPSKGESKLVLLLFQ</sequence>
<protein>
    <submittedName>
        <fullName evidence="1">Uncharacterized protein</fullName>
    </submittedName>
</protein>
<keyword evidence="2" id="KW-1185">Reference proteome</keyword>
<reference evidence="1" key="1">
    <citation type="submission" date="2022-11" db="EMBL/GenBank/DDBJ databases">
        <title>Centuries of genome instability and evolution in soft-shell clam transmissible cancer (bioRxiv).</title>
        <authorList>
            <person name="Hart S.F.M."/>
            <person name="Yonemitsu M.A."/>
            <person name="Giersch R.M."/>
            <person name="Beal B.F."/>
            <person name="Arriagada G."/>
            <person name="Davis B.W."/>
            <person name="Ostrander E.A."/>
            <person name="Goff S.P."/>
            <person name="Metzger M.J."/>
        </authorList>
    </citation>
    <scope>NUCLEOTIDE SEQUENCE</scope>
    <source>
        <strain evidence="1">MELC-2E11</strain>
        <tissue evidence="1">Siphon/mantle</tissue>
    </source>
</reference>
<feature type="non-terminal residue" evidence="1">
    <location>
        <position position="39"/>
    </location>
</feature>
<organism evidence="1 2">
    <name type="scientific">Mya arenaria</name>
    <name type="common">Soft-shell clam</name>
    <dbReference type="NCBI Taxonomy" id="6604"/>
    <lineage>
        <taxon>Eukaryota</taxon>
        <taxon>Metazoa</taxon>
        <taxon>Spiralia</taxon>
        <taxon>Lophotrochozoa</taxon>
        <taxon>Mollusca</taxon>
        <taxon>Bivalvia</taxon>
        <taxon>Autobranchia</taxon>
        <taxon>Heteroconchia</taxon>
        <taxon>Euheterodonta</taxon>
        <taxon>Imparidentia</taxon>
        <taxon>Neoheterodontei</taxon>
        <taxon>Myida</taxon>
        <taxon>Myoidea</taxon>
        <taxon>Myidae</taxon>
        <taxon>Mya</taxon>
    </lineage>
</organism>
<evidence type="ECO:0000313" key="1">
    <source>
        <dbReference type="EMBL" id="WAQ98117.1"/>
    </source>
</evidence>
<accession>A0ABY7DN07</accession>
<gene>
    <name evidence="1" type="ORF">MAR_022490</name>
</gene>
<proteinExistence type="predicted"/>
<name>A0ABY7DN07_MYAAR</name>
<evidence type="ECO:0000313" key="2">
    <source>
        <dbReference type="Proteomes" id="UP001164746"/>
    </source>
</evidence>
<dbReference type="Proteomes" id="UP001164746">
    <property type="component" value="Chromosome 3"/>
</dbReference>